<dbReference type="InterPro" id="IPR036249">
    <property type="entry name" value="Thioredoxin-like_sf"/>
</dbReference>
<protein>
    <submittedName>
        <fullName evidence="2">Thioredoxin-like protein</fullName>
    </submittedName>
</protein>
<evidence type="ECO:0000313" key="2">
    <source>
        <dbReference type="EMBL" id="KAF2240677.1"/>
    </source>
</evidence>
<dbReference type="GeneID" id="54583946"/>
<dbReference type="RefSeq" id="XP_033675681.1">
    <property type="nucleotide sequence ID" value="XM_033830616.1"/>
</dbReference>
<sequence>MTNFDIKIVSDTVCPWCYVGKKRLEKGISSYKEKHPDSNDTFSMTWYPFYLNPDAPKSIDKQQYYKSKFGEERTAAMFERLGALGKSEGIDFKFGGRTGNTRDSHRLIQLAKTKGPQMQTRVIEELFAAYFENEKDITSQAVLIEAAVNAGLQASEAKDWLEQGKGGPEVDKEVQDAYAQDIHGVPNFTINDRFEVGGAQEPAVFVQLFERLKRQEGSL</sequence>
<dbReference type="PANTHER" id="PTHR13887:SF41">
    <property type="entry name" value="THIOREDOXIN SUPERFAMILY PROTEIN"/>
    <property type="match status" value="1"/>
</dbReference>
<dbReference type="EMBL" id="ML987216">
    <property type="protein sequence ID" value="KAF2240677.1"/>
    <property type="molecule type" value="Genomic_DNA"/>
</dbReference>
<reference evidence="2" key="1">
    <citation type="journal article" date="2020" name="Stud. Mycol.">
        <title>101 Dothideomycetes genomes: a test case for predicting lifestyles and emergence of pathogens.</title>
        <authorList>
            <person name="Haridas S."/>
            <person name="Albert R."/>
            <person name="Binder M."/>
            <person name="Bloem J."/>
            <person name="Labutti K."/>
            <person name="Salamov A."/>
            <person name="Andreopoulos B."/>
            <person name="Baker S."/>
            <person name="Barry K."/>
            <person name="Bills G."/>
            <person name="Bluhm B."/>
            <person name="Cannon C."/>
            <person name="Castanera R."/>
            <person name="Culley D."/>
            <person name="Daum C."/>
            <person name="Ezra D."/>
            <person name="Gonzalez J."/>
            <person name="Henrissat B."/>
            <person name="Kuo A."/>
            <person name="Liang C."/>
            <person name="Lipzen A."/>
            <person name="Lutzoni F."/>
            <person name="Magnuson J."/>
            <person name="Mondo S."/>
            <person name="Nolan M."/>
            <person name="Ohm R."/>
            <person name="Pangilinan J."/>
            <person name="Park H.-J."/>
            <person name="Ramirez L."/>
            <person name="Alfaro M."/>
            <person name="Sun H."/>
            <person name="Tritt A."/>
            <person name="Yoshinaga Y."/>
            <person name="Zwiers L.-H."/>
            <person name="Turgeon B."/>
            <person name="Goodwin S."/>
            <person name="Spatafora J."/>
            <person name="Crous P."/>
            <person name="Grigoriev I."/>
        </authorList>
    </citation>
    <scope>NUCLEOTIDE SEQUENCE</scope>
    <source>
        <strain evidence="2">CBS 122368</strain>
    </source>
</reference>
<dbReference type="PANTHER" id="PTHR13887">
    <property type="entry name" value="GLUTATHIONE S-TRANSFERASE KAPPA"/>
    <property type="match status" value="1"/>
</dbReference>
<dbReference type="Pfam" id="PF01323">
    <property type="entry name" value="DSBA"/>
    <property type="match status" value="1"/>
</dbReference>
<dbReference type="AlphaFoldDB" id="A0A6A6HRP7"/>
<evidence type="ECO:0000259" key="1">
    <source>
        <dbReference type="Pfam" id="PF01323"/>
    </source>
</evidence>
<dbReference type="Gene3D" id="3.40.30.10">
    <property type="entry name" value="Glutaredoxin"/>
    <property type="match status" value="1"/>
</dbReference>
<name>A0A6A6HRP7_9PLEO</name>
<dbReference type="InterPro" id="IPR001853">
    <property type="entry name" value="DSBA-like_thioredoxin_dom"/>
</dbReference>
<gene>
    <name evidence="2" type="ORF">BU26DRAFT_525899</name>
</gene>
<feature type="domain" description="DSBA-like thioredoxin" evidence="1">
    <location>
        <begin position="6"/>
        <end position="207"/>
    </location>
</feature>
<dbReference type="OrthoDB" id="1930760at2759"/>
<organism evidence="2 3">
    <name type="scientific">Trematosphaeria pertusa</name>
    <dbReference type="NCBI Taxonomy" id="390896"/>
    <lineage>
        <taxon>Eukaryota</taxon>
        <taxon>Fungi</taxon>
        <taxon>Dikarya</taxon>
        <taxon>Ascomycota</taxon>
        <taxon>Pezizomycotina</taxon>
        <taxon>Dothideomycetes</taxon>
        <taxon>Pleosporomycetidae</taxon>
        <taxon>Pleosporales</taxon>
        <taxon>Massarineae</taxon>
        <taxon>Trematosphaeriaceae</taxon>
        <taxon>Trematosphaeria</taxon>
    </lineage>
</organism>
<proteinExistence type="predicted"/>
<dbReference type="SUPFAM" id="SSF52833">
    <property type="entry name" value="Thioredoxin-like"/>
    <property type="match status" value="1"/>
</dbReference>
<dbReference type="GO" id="GO:0016491">
    <property type="term" value="F:oxidoreductase activity"/>
    <property type="evidence" value="ECO:0007669"/>
    <property type="project" value="InterPro"/>
</dbReference>
<dbReference type="Proteomes" id="UP000800094">
    <property type="component" value="Unassembled WGS sequence"/>
</dbReference>
<accession>A0A6A6HRP7</accession>
<evidence type="ECO:0000313" key="3">
    <source>
        <dbReference type="Proteomes" id="UP000800094"/>
    </source>
</evidence>
<keyword evidence="3" id="KW-1185">Reference proteome</keyword>
<dbReference type="CDD" id="cd03024">
    <property type="entry name" value="DsbA_FrnE"/>
    <property type="match status" value="1"/>
</dbReference>